<protein>
    <submittedName>
        <fullName evidence="1">Sirohydrochlorin cobaltochelatase</fullName>
    </submittedName>
</protein>
<dbReference type="InterPro" id="IPR010388">
    <property type="entry name" value="Anaerobic_Co-chelatase"/>
</dbReference>
<gene>
    <name evidence="1" type="ORF">KQI75_05285</name>
</gene>
<organism evidence="1 2">
    <name type="scientific">Butyricicoccus intestinisimiae</name>
    <dbReference type="NCBI Taxonomy" id="2841509"/>
    <lineage>
        <taxon>Bacteria</taxon>
        <taxon>Bacillati</taxon>
        <taxon>Bacillota</taxon>
        <taxon>Clostridia</taxon>
        <taxon>Eubacteriales</taxon>
        <taxon>Butyricicoccaceae</taxon>
        <taxon>Butyricicoccus</taxon>
    </lineage>
</organism>
<dbReference type="EMBL" id="JAHLQI010000002">
    <property type="protein sequence ID" value="MBU5490036.1"/>
    <property type="molecule type" value="Genomic_DNA"/>
</dbReference>
<name>A0ABS6EQT1_9FIRM</name>
<comment type="caution">
    <text evidence="1">The sequence shown here is derived from an EMBL/GenBank/DDBJ whole genome shotgun (WGS) entry which is preliminary data.</text>
</comment>
<dbReference type="Pfam" id="PF06180">
    <property type="entry name" value="CbiK"/>
    <property type="match status" value="1"/>
</dbReference>
<evidence type="ECO:0000313" key="2">
    <source>
        <dbReference type="Proteomes" id="UP000783588"/>
    </source>
</evidence>
<accession>A0ABS6EQT1</accession>
<dbReference type="PIRSF" id="PIRSF033579">
    <property type="entry name" value="Anaer_Co_chel"/>
    <property type="match status" value="1"/>
</dbReference>
<dbReference type="InterPro" id="IPR050963">
    <property type="entry name" value="Sirohydro_Cobaltochel/CbiX"/>
</dbReference>
<dbReference type="Proteomes" id="UP000783588">
    <property type="component" value="Unassembled WGS sequence"/>
</dbReference>
<dbReference type="PANTHER" id="PTHR33542">
    <property type="entry name" value="SIROHYDROCHLORIN FERROCHELATASE, CHLOROPLASTIC"/>
    <property type="match status" value="1"/>
</dbReference>
<keyword evidence="2" id="KW-1185">Reference proteome</keyword>
<evidence type="ECO:0000313" key="1">
    <source>
        <dbReference type="EMBL" id="MBU5490036.1"/>
    </source>
</evidence>
<dbReference type="PANTHER" id="PTHR33542:SF3">
    <property type="entry name" value="SIROHYDROCHLORIN FERROCHELATASE, CHLOROPLASTIC"/>
    <property type="match status" value="1"/>
</dbReference>
<reference evidence="1 2" key="1">
    <citation type="submission" date="2021-06" db="EMBL/GenBank/DDBJ databases">
        <authorList>
            <person name="Sun Q."/>
            <person name="Li D."/>
        </authorList>
    </citation>
    <scope>NUCLEOTIDE SEQUENCE [LARGE SCALE GENOMIC DNA]</scope>
    <source>
        <strain evidence="1 2">MSJd-7</strain>
    </source>
</reference>
<dbReference type="CDD" id="cd03413">
    <property type="entry name" value="CbiK_C"/>
    <property type="match status" value="1"/>
</dbReference>
<sequence length="251" mass="28098">MKQAMVVVSFGTSVPEAMKAIENIERTAEQVCGQPVYRAFTSRIIRKKLRERDGIDIPDPHTLFEHLIAQGYDSIHCLTTHVIAGIEYEQLCADAAQFPQVHMARPLLWSESDYDACVHAVMHNIPARRENEALLLMGHGTEHFANAAYCELEHKFRTEGYANVYVGTVEGYPQLDSIIPQLQAAKIKRIVLMPFLIVAGDHARNDLSGDAPDSWKSQLEALGFETRTVLMGLGEIPEIAQKFAGHLKEME</sequence>
<proteinExistence type="predicted"/>
<dbReference type="RefSeq" id="WP_216469683.1">
    <property type="nucleotide sequence ID" value="NZ_JAHLQI010000002.1"/>
</dbReference>